<dbReference type="AlphaFoldDB" id="A0A2V5HQX1"/>
<protein>
    <submittedName>
        <fullName evidence="1">Uncharacterized protein</fullName>
    </submittedName>
</protein>
<organism evidence="1 2">
    <name type="scientific">Aspergillus violaceofuscus (strain CBS 115571)</name>
    <dbReference type="NCBI Taxonomy" id="1450538"/>
    <lineage>
        <taxon>Eukaryota</taxon>
        <taxon>Fungi</taxon>
        <taxon>Dikarya</taxon>
        <taxon>Ascomycota</taxon>
        <taxon>Pezizomycotina</taxon>
        <taxon>Eurotiomycetes</taxon>
        <taxon>Eurotiomycetidae</taxon>
        <taxon>Eurotiales</taxon>
        <taxon>Aspergillaceae</taxon>
        <taxon>Aspergillus</taxon>
    </lineage>
</organism>
<keyword evidence="2" id="KW-1185">Reference proteome</keyword>
<sequence>MTRPIYFQHIVNALEELFPPSEGYIYKRGWTINPLTQAENLTLNEVLELSTPGSTTFLVVVGGHERPPEKNALLWRLNHLKMLVPHSAGRYLDFEGLVIVGKKCRFYSLNCEQRRRLLRKDPRALHARNRRNEYRIVGEMSAIHQILSGFKVLCQKNSFWVAPPGASPASEPELQ</sequence>
<evidence type="ECO:0000313" key="2">
    <source>
        <dbReference type="Proteomes" id="UP000249829"/>
    </source>
</evidence>
<name>A0A2V5HQX1_ASPV1</name>
<dbReference type="EMBL" id="KZ825142">
    <property type="protein sequence ID" value="PYI18680.1"/>
    <property type="molecule type" value="Genomic_DNA"/>
</dbReference>
<proteinExistence type="predicted"/>
<reference evidence="1 2" key="1">
    <citation type="submission" date="2018-02" db="EMBL/GenBank/DDBJ databases">
        <title>The genomes of Aspergillus section Nigri reveals drivers in fungal speciation.</title>
        <authorList>
            <consortium name="DOE Joint Genome Institute"/>
            <person name="Vesth T.C."/>
            <person name="Nybo J."/>
            <person name="Theobald S."/>
            <person name="Brandl J."/>
            <person name="Frisvad J.C."/>
            <person name="Nielsen K.F."/>
            <person name="Lyhne E.K."/>
            <person name="Kogle M.E."/>
            <person name="Kuo A."/>
            <person name="Riley R."/>
            <person name="Clum A."/>
            <person name="Nolan M."/>
            <person name="Lipzen A."/>
            <person name="Salamov A."/>
            <person name="Henrissat B."/>
            <person name="Wiebenga A."/>
            <person name="De vries R.P."/>
            <person name="Grigoriev I.V."/>
            <person name="Mortensen U.H."/>
            <person name="Andersen M.R."/>
            <person name="Baker S.E."/>
        </authorList>
    </citation>
    <scope>NUCLEOTIDE SEQUENCE [LARGE SCALE GENOMIC DNA]</scope>
    <source>
        <strain evidence="1 2">CBS 115571</strain>
    </source>
</reference>
<evidence type="ECO:0000313" key="1">
    <source>
        <dbReference type="EMBL" id="PYI18680.1"/>
    </source>
</evidence>
<dbReference type="Proteomes" id="UP000249829">
    <property type="component" value="Unassembled WGS sequence"/>
</dbReference>
<accession>A0A2V5HQX1</accession>
<gene>
    <name evidence="1" type="ORF">BO99DRAFT_433409</name>
</gene>